<dbReference type="WBParaSite" id="PSAMB.scaffold9370size5054.g32372.t1">
    <property type="protein sequence ID" value="PSAMB.scaffold9370size5054.g32372.t1"/>
    <property type="gene ID" value="PSAMB.scaffold9370size5054.g32372"/>
</dbReference>
<dbReference type="InterPro" id="IPR026622">
    <property type="entry name" value="Mxra7"/>
</dbReference>
<name>A0A914XQS4_9BILA</name>
<dbReference type="Proteomes" id="UP000887566">
    <property type="component" value="Unplaced"/>
</dbReference>
<feature type="domain" description="Matrix-remodeling-associated protein 7 helical" evidence="2">
    <location>
        <begin position="31"/>
        <end position="92"/>
    </location>
</feature>
<evidence type="ECO:0000256" key="1">
    <source>
        <dbReference type="SAM" id="Coils"/>
    </source>
</evidence>
<evidence type="ECO:0000313" key="4">
    <source>
        <dbReference type="WBParaSite" id="PSAMB.scaffold9370size5054.g32372.t1"/>
    </source>
</evidence>
<evidence type="ECO:0000313" key="3">
    <source>
        <dbReference type="Proteomes" id="UP000887566"/>
    </source>
</evidence>
<keyword evidence="1" id="KW-0175">Coiled coil</keyword>
<dbReference type="PANTHER" id="PTHR21845:SF2">
    <property type="entry name" value="MATRIX-REMODELING-ASSOCIATED PROTEIN 7"/>
    <property type="match status" value="1"/>
</dbReference>
<sequence>MQRLDKLTQELQEDEVSYSLDELGELHGKLMTADLRNKAKKYEAQMTEEQRQSEAEIRQQQLESIFALMQQQQDKFGSPNEGDIVEQMKLYAL</sequence>
<dbReference type="Pfam" id="PF25473">
    <property type="entry name" value="MXRA7_helical"/>
    <property type="match status" value="1"/>
</dbReference>
<dbReference type="WBParaSite" id="PSAMB.scaffold9647size4760.g32615.t1">
    <property type="protein sequence ID" value="PSAMB.scaffold9647size4760.g32615.t1"/>
    <property type="gene ID" value="PSAMB.scaffold9647size4760.g32615"/>
</dbReference>
<proteinExistence type="predicted"/>
<evidence type="ECO:0000259" key="2">
    <source>
        <dbReference type="Pfam" id="PF25473"/>
    </source>
</evidence>
<feature type="coiled-coil region" evidence="1">
    <location>
        <begin position="32"/>
        <end position="63"/>
    </location>
</feature>
<evidence type="ECO:0000313" key="5">
    <source>
        <dbReference type="WBParaSite" id="PSAMB.scaffold9647size4760.g32615.t1"/>
    </source>
</evidence>
<dbReference type="InterPro" id="IPR057534">
    <property type="entry name" value="MXRA7_helical"/>
</dbReference>
<accession>A0A914XQS4</accession>
<organism evidence="3 4">
    <name type="scientific">Plectus sambesii</name>
    <dbReference type="NCBI Taxonomy" id="2011161"/>
    <lineage>
        <taxon>Eukaryota</taxon>
        <taxon>Metazoa</taxon>
        <taxon>Ecdysozoa</taxon>
        <taxon>Nematoda</taxon>
        <taxon>Chromadorea</taxon>
        <taxon>Plectida</taxon>
        <taxon>Plectina</taxon>
        <taxon>Plectoidea</taxon>
        <taxon>Plectidae</taxon>
        <taxon>Plectus</taxon>
    </lineage>
</organism>
<dbReference type="AlphaFoldDB" id="A0A914XQS4"/>
<keyword evidence="3" id="KW-1185">Reference proteome</keyword>
<reference evidence="4 5" key="1">
    <citation type="submission" date="2022-11" db="UniProtKB">
        <authorList>
            <consortium name="WormBaseParasite"/>
        </authorList>
    </citation>
    <scope>IDENTIFICATION</scope>
</reference>
<protein>
    <recommendedName>
        <fullName evidence="2">Matrix-remodeling-associated protein 7 helical domain-containing protein</fullName>
    </recommendedName>
</protein>
<dbReference type="PANTHER" id="PTHR21845">
    <property type="entry name" value="TRANSMEMBRANE ANCHOR PROTEIN 1"/>
    <property type="match status" value="1"/>
</dbReference>